<reference evidence="12" key="1">
    <citation type="submission" date="2016-10" db="EMBL/GenBank/DDBJ databases">
        <authorList>
            <person name="Varghese N."/>
            <person name="Submissions S."/>
        </authorList>
    </citation>
    <scope>NUCLEOTIDE SEQUENCE [LARGE SCALE GENOMIC DNA]</scope>
    <source>
        <strain evidence="12">IBRC-M 10403</strain>
    </source>
</reference>
<dbReference type="AlphaFoldDB" id="A0A1G6S3W6"/>
<dbReference type="PROSITE" id="PS00138">
    <property type="entry name" value="SUBTILASE_SER"/>
    <property type="match status" value="1"/>
</dbReference>
<evidence type="ECO:0000259" key="10">
    <source>
        <dbReference type="Pfam" id="PF25390"/>
    </source>
</evidence>
<dbReference type="InterPro" id="IPR058923">
    <property type="entry name" value="RCC1-like_dom"/>
</dbReference>
<dbReference type="InterPro" id="IPR051553">
    <property type="entry name" value="Ran_GTPase-activating"/>
</dbReference>
<dbReference type="RefSeq" id="WP_091451301.1">
    <property type="nucleotide sequence ID" value="NZ_FMZZ01000007.1"/>
</dbReference>
<accession>A0A1G6S3W6</accession>
<evidence type="ECO:0000313" key="12">
    <source>
        <dbReference type="Proteomes" id="UP000199501"/>
    </source>
</evidence>
<feature type="signal peptide" evidence="8">
    <location>
        <begin position="1"/>
        <end position="31"/>
    </location>
</feature>
<evidence type="ECO:0000313" key="11">
    <source>
        <dbReference type="EMBL" id="SDD10856.1"/>
    </source>
</evidence>
<dbReference type="GO" id="GO:0005737">
    <property type="term" value="C:cytoplasm"/>
    <property type="evidence" value="ECO:0007669"/>
    <property type="project" value="TreeGrafter"/>
</dbReference>
<keyword evidence="3" id="KW-0677">Repeat</keyword>
<organism evidence="11 12">
    <name type="scientific">Actinokineospora iranica</name>
    <dbReference type="NCBI Taxonomy" id="1271860"/>
    <lineage>
        <taxon>Bacteria</taxon>
        <taxon>Bacillati</taxon>
        <taxon>Actinomycetota</taxon>
        <taxon>Actinomycetes</taxon>
        <taxon>Pseudonocardiales</taxon>
        <taxon>Pseudonocardiaceae</taxon>
        <taxon>Actinokineospora</taxon>
    </lineage>
</organism>
<dbReference type="PROSITE" id="PS51892">
    <property type="entry name" value="SUBTILASE"/>
    <property type="match status" value="1"/>
</dbReference>
<dbReference type="InterPro" id="IPR036852">
    <property type="entry name" value="Peptidase_S8/S53_dom_sf"/>
</dbReference>
<dbReference type="PROSITE" id="PS50012">
    <property type="entry name" value="RCC1_3"/>
    <property type="match status" value="6"/>
</dbReference>
<comment type="similarity">
    <text evidence="6">Belongs to the peptidase S8 family.</text>
</comment>
<dbReference type="InterPro" id="IPR000408">
    <property type="entry name" value="Reg_chr_condens"/>
</dbReference>
<evidence type="ECO:0000256" key="7">
    <source>
        <dbReference type="SAM" id="MobiDB-lite"/>
    </source>
</evidence>
<dbReference type="EMBL" id="FMZZ01000007">
    <property type="protein sequence ID" value="SDD10856.1"/>
    <property type="molecule type" value="Genomic_DNA"/>
</dbReference>
<evidence type="ECO:0000256" key="1">
    <source>
        <dbReference type="ARBA" id="ARBA00022658"/>
    </source>
</evidence>
<keyword evidence="8" id="KW-0732">Signal</keyword>
<dbReference type="OrthoDB" id="9796385at2"/>
<dbReference type="PRINTS" id="PR00633">
    <property type="entry name" value="RCCNDNSATION"/>
</dbReference>
<evidence type="ECO:0000256" key="8">
    <source>
        <dbReference type="SAM" id="SignalP"/>
    </source>
</evidence>
<dbReference type="Pfam" id="PF25390">
    <property type="entry name" value="WD40_RLD"/>
    <property type="match status" value="1"/>
</dbReference>
<dbReference type="PROSITE" id="PS00626">
    <property type="entry name" value="RCC1_2"/>
    <property type="match status" value="1"/>
</dbReference>
<dbReference type="Gene3D" id="3.40.50.200">
    <property type="entry name" value="Peptidase S8/S53 domain"/>
    <property type="match status" value="1"/>
</dbReference>
<proteinExistence type="inferred from homology"/>
<protein>
    <submittedName>
        <fullName evidence="11">Alpha-tubulin suppressor</fullName>
    </submittedName>
</protein>
<evidence type="ECO:0000256" key="4">
    <source>
        <dbReference type="ARBA" id="ARBA00022801"/>
    </source>
</evidence>
<sequence>MSKITRRPSRRRRQLPALALAVAAFASPLIADQASADTAPAARQPDRAQDHSAQDHSAYDHSNDKALAAASPAPDSATEVSVKFRADREVRIRDRRLVARDGQDAAAIRAVMDRHPGATIRPLRPATVSEDAATEERVRLERRVGHDLPDLNSWFAITVPSGAAALANDLNALPAVEIAQVPFATVAPAADPFRPNQVYRNPVGASAGTGIGADGANALPGGKGENVTVTDIEAGTQDRVAVRRGAIAAGQSHALAVIAEPGAPDDRTVRAWGAGGSGQLGIGTTANSSVYMRVTGLTNVESVAAGTNFSVALKTDGTVWTWGANNFGQLGLGDTATRLAPAQVPGLTGVRTISANGGHVLAVRSDGTVRAWGNNANGQLGVPPASVSFSATPITVPGLTGVSTQPGGVSAGFNHSLALLTTGAARAWGAGGSGQLGNGSTASSAAPVPVTGVTDAVEIVAGGLHSVARLAGGTLMGWGNNFFGQVGDGGNANRTTPQQVTNLNSVVTLAAGNLHNVAVNSDGTLWAWGAGGSGQLGTGTTADQNFPVEVLPAPADPTSRALVGAGTAFSLGVGSDGIVWGWGTNAGGQLGTGDTTASQVQRQAVTMRNLWNTCHEELANRPAPAGPPVRLHPMVSSPCAPVAVHGTAVVGIVAAQEDNGLGVTGLLPRAKLQLASSADAVGAMTLARQNSQPGDVILAEVALAVVGGSQQYPWELNAAVYDQIVLATAAGVTVVEAAGNGGNSLDDPADPRAALIMGRPDSGAIVVGAGEPPNIPGTAECVPGRPAERTSTAFSTHGQRVNLQAYGKCIATLGGGPEMLRDLTPTATDPNKMYWSNMNGTSGASPIVVGAVGAVQSIAQQSGPALTPAQVRQLLVSTGTPQPAADPRHIGPLPNLQAAIAAM</sequence>
<evidence type="ECO:0000259" key="9">
    <source>
        <dbReference type="Pfam" id="PF00082"/>
    </source>
</evidence>
<keyword evidence="4" id="KW-0378">Hydrolase</keyword>
<dbReference type="Pfam" id="PF00415">
    <property type="entry name" value="RCC1"/>
    <property type="match status" value="2"/>
</dbReference>
<dbReference type="Gene3D" id="2.130.10.30">
    <property type="entry name" value="Regulator of chromosome condensation 1/beta-lactamase-inhibitor protein II"/>
    <property type="match status" value="2"/>
</dbReference>
<dbReference type="InterPro" id="IPR023828">
    <property type="entry name" value="Peptidase_S8_Ser-AS"/>
</dbReference>
<evidence type="ECO:0000256" key="6">
    <source>
        <dbReference type="PROSITE-ProRule" id="PRU01240"/>
    </source>
</evidence>
<dbReference type="PANTHER" id="PTHR45982:SF1">
    <property type="entry name" value="REGULATOR OF CHROMOSOME CONDENSATION"/>
    <property type="match status" value="1"/>
</dbReference>
<keyword evidence="1" id="KW-0344">Guanine-nucleotide releasing factor</keyword>
<dbReference type="InterPro" id="IPR009091">
    <property type="entry name" value="RCC1/BLIP-II"/>
</dbReference>
<dbReference type="GO" id="GO:0005085">
    <property type="term" value="F:guanyl-nucleotide exchange factor activity"/>
    <property type="evidence" value="ECO:0007669"/>
    <property type="project" value="TreeGrafter"/>
</dbReference>
<keyword evidence="5" id="KW-0720">Serine protease</keyword>
<feature type="domain" description="RCC1-like" evidence="10">
    <location>
        <begin position="246"/>
        <end position="451"/>
    </location>
</feature>
<dbReference type="Pfam" id="PF00082">
    <property type="entry name" value="Peptidase_S8"/>
    <property type="match status" value="1"/>
</dbReference>
<comment type="caution">
    <text evidence="6">Lacks conserved residue(s) required for the propagation of feature annotation.</text>
</comment>
<dbReference type="PANTHER" id="PTHR45982">
    <property type="entry name" value="REGULATOR OF CHROMOSOME CONDENSATION"/>
    <property type="match status" value="1"/>
</dbReference>
<dbReference type="SUPFAM" id="SSF52743">
    <property type="entry name" value="Subtilisin-like"/>
    <property type="match status" value="1"/>
</dbReference>
<name>A0A1G6S3W6_9PSEU</name>
<evidence type="ECO:0000256" key="5">
    <source>
        <dbReference type="ARBA" id="ARBA00022825"/>
    </source>
</evidence>
<dbReference type="GO" id="GO:0006508">
    <property type="term" value="P:proteolysis"/>
    <property type="evidence" value="ECO:0007669"/>
    <property type="project" value="UniProtKB-KW"/>
</dbReference>
<evidence type="ECO:0000256" key="2">
    <source>
        <dbReference type="ARBA" id="ARBA00022670"/>
    </source>
</evidence>
<dbReference type="InterPro" id="IPR000209">
    <property type="entry name" value="Peptidase_S8/S53_dom"/>
</dbReference>
<dbReference type="Proteomes" id="UP000199501">
    <property type="component" value="Unassembled WGS sequence"/>
</dbReference>
<evidence type="ECO:0000256" key="3">
    <source>
        <dbReference type="ARBA" id="ARBA00022737"/>
    </source>
</evidence>
<gene>
    <name evidence="11" type="ORF">SAMN05216174_107173</name>
</gene>
<keyword evidence="2" id="KW-0645">Protease</keyword>
<feature type="compositionally biased region" description="Basic and acidic residues" evidence="7">
    <location>
        <begin position="44"/>
        <end position="61"/>
    </location>
</feature>
<dbReference type="STRING" id="1271860.SAMN05216174_107173"/>
<feature type="domain" description="Peptidase S8/S53" evidence="9">
    <location>
        <begin position="644"/>
        <end position="879"/>
    </location>
</feature>
<feature type="region of interest" description="Disordered" evidence="7">
    <location>
        <begin position="35"/>
        <end position="61"/>
    </location>
</feature>
<keyword evidence="12" id="KW-1185">Reference proteome</keyword>
<feature type="chain" id="PRO_5038707063" evidence="8">
    <location>
        <begin position="32"/>
        <end position="903"/>
    </location>
</feature>
<dbReference type="GO" id="GO:0004252">
    <property type="term" value="F:serine-type endopeptidase activity"/>
    <property type="evidence" value="ECO:0007669"/>
    <property type="project" value="InterPro"/>
</dbReference>
<dbReference type="SUPFAM" id="SSF50985">
    <property type="entry name" value="RCC1/BLIP-II"/>
    <property type="match status" value="2"/>
</dbReference>